<reference evidence="2" key="2">
    <citation type="submission" date="2021-08" db="EMBL/GenBank/DDBJ databases">
        <authorList>
            <person name="Eriksson T."/>
        </authorList>
    </citation>
    <scope>NUCLEOTIDE SEQUENCE</scope>
    <source>
        <strain evidence="2">Stoneville</strain>
        <tissue evidence="2">Whole head</tissue>
    </source>
</reference>
<dbReference type="AlphaFoldDB" id="A0A8J6HAC1"/>
<keyword evidence="3" id="KW-1185">Reference proteome</keyword>
<evidence type="ECO:0000313" key="2">
    <source>
        <dbReference type="EMBL" id="KAH0810392.1"/>
    </source>
</evidence>
<dbReference type="EMBL" id="JABDTM020027507">
    <property type="protein sequence ID" value="KAH0810392.1"/>
    <property type="molecule type" value="Genomic_DNA"/>
</dbReference>
<comment type="caution">
    <text evidence="2">The sequence shown here is derived from an EMBL/GenBank/DDBJ whole genome shotgun (WGS) entry which is preliminary data.</text>
</comment>
<gene>
    <name evidence="2" type="ORF">GEV33_012400</name>
</gene>
<evidence type="ECO:0000256" key="1">
    <source>
        <dbReference type="SAM" id="MobiDB-lite"/>
    </source>
</evidence>
<dbReference type="PANTHER" id="PTHR46060">
    <property type="entry name" value="MARINER MOS1 TRANSPOSASE-LIKE PROTEIN"/>
    <property type="match status" value="1"/>
</dbReference>
<feature type="compositionally biased region" description="Basic and acidic residues" evidence="1">
    <location>
        <begin position="81"/>
        <end position="103"/>
    </location>
</feature>
<dbReference type="Gene3D" id="3.30.420.10">
    <property type="entry name" value="Ribonuclease H-like superfamily/Ribonuclease H"/>
    <property type="match status" value="1"/>
</dbReference>
<feature type="compositionally biased region" description="Basic and acidic residues" evidence="1">
    <location>
        <begin position="49"/>
        <end position="64"/>
    </location>
</feature>
<evidence type="ECO:0008006" key="4">
    <source>
        <dbReference type="Google" id="ProtNLM"/>
    </source>
</evidence>
<dbReference type="GO" id="GO:0003676">
    <property type="term" value="F:nucleic acid binding"/>
    <property type="evidence" value="ECO:0007669"/>
    <property type="project" value="InterPro"/>
</dbReference>
<sequence length="360" mass="39740">MVGVRGSEGESQSEWKTGEKVRRRGGGPKEVASVQSGEVKKTVLPSPKGELRIHHTEGSKEGERPSGGFVSYPTVRAPSRRRADSTREGTRPEVRKPPADSGRRNCIADGVEVDLCPPWTGLGGSSVAAWLSETVLLGRGPGASGFESHRRGRIFSKEGTSAGPWMCVYVYQGLTVGWWKEERHSSDTTARKGEERKGWAWVAGESTPEPRRTTKGKKREKLVDRKILQSADPWSDLTTEQKLVQSIKSYDRLTQGRGISRSALARRTVGMVRGQNRRRGMLTRGVSLLHDNARPHSAPVSQELLTSFGWDIVTHPPYSHDLAPSDYHFFTKLKEFLGGKRFSNNQEVKEVTERAGGGGL</sequence>
<proteinExistence type="predicted"/>
<reference evidence="2" key="1">
    <citation type="journal article" date="2020" name="J Insects Food Feed">
        <title>The yellow mealworm (Tenebrio molitor) genome: a resource for the emerging insects as food and feed industry.</title>
        <authorList>
            <person name="Eriksson T."/>
            <person name="Andere A."/>
            <person name="Kelstrup H."/>
            <person name="Emery V."/>
            <person name="Picard C."/>
        </authorList>
    </citation>
    <scope>NUCLEOTIDE SEQUENCE</scope>
    <source>
        <strain evidence="2">Stoneville</strain>
        <tissue evidence="2">Whole head</tissue>
    </source>
</reference>
<protein>
    <recommendedName>
        <fullName evidence="4">Histone-lysine N-methyltransferase SETMAR</fullName>
    </recommendedName>
</protein>
<organism evidence="2 3">
    <name type="scientific">Tenebrio molitor</name>
    <name type="common">Yellow mealworm beetle</name>
    <dbReference type="NCBI Taxonomy" id="7067"/>
    <lineage>
        <taxon>Eukaryota</taxon>
        <taxon>Metazoa</taxon>
        <taxon>Ecdysozoa</taxon>
        <taxon>Arthropoda</taxon>
        <taxon>Hexapoda</taxon>
        <taxon>Insecta</taxon>
        <taxon>Pterygota</taxon>
        <taxon>Neoptera</taxon>
        <taxon>Endopterygota</taxon>
        <taxon>Coleoptera</taxon>
        <taxon>Polyphaga</taxon>
        <taxon>Cucujiformia</taxon>
        <taxon>Tenebrionidae</taxon>
        <taxon>Tenebrio</taxon>
    </lineage>
</organism>
<evidence type="ECO:0000313" key="3">
    <source>
        <dbReference type="Proteomes" id="UP000719412"/>
    </source>
</evidence>
<dbReference type="Proteomes" id="UP000719412">
    <property type="component" value="Unassembled WGS sequence"/>
</dbReference>
<dbReference type="InterPro" id="IPR052709">
    <property type="entry name" value="Transposase-MT_Hybrid"/>
</dbReference>
<accession>A0A8J6HAC1</accession>
<name>A0A8J6HAC1_TENMO</name>
<feature type="region of interest" description="Disordered" evidence="1">
    <location>
        <begin position="1"/>
        <end position="105"/>
    </location>
</feature>
<dbReference type="InterPro" id="IPR036397">
    <property type="entry name" value="RNaseH_sf"/>
</dbReference>
<dbReference type="PANTHER" id="PTHR46060:SF1">
    <property type="entry name" value="MARINER MOS1 TRANSPOSASE-LIKE PROTEIN"/>
    <property type="match status" value="1"/>
</dbReference>